<dbReference type="OrthoDB" id="10053061at2759"/>
<dbReference type="InterPro" id="IPR001666">
    <property type="entry name" value="PI_transfer"/>
</dbReference>
<proteinExistence type="predicted"/>
<dbReference type="InterPro" id="IPR023393">
    <property type="entry name" value="START-like_dom_sf"/>
</dbReference>
<gene>
    <name evidence="4" type="primary">LOC109723993</name>
</gene>
<dbReference type="PANTHER" id="PTHR10658">
    <property type="entry name" value="PHOSPHATIDYLINOSITOL TRANSFER PROTEIN"/>
    <property type="match status" value="1"/>
</dbReference>
<sequence>MVQIKEFRIVMPMTVEEYGMGLTYTVMKMEQQNTNSKEGVEILQNSPFEDQMLGKGQYTSKVYHLQSKIPPWLKTFAPLSALTVEEESWSAYPKSKTVIKCPFFTKCSLTIETVNKADNGCSENVHGLNKEQLAAREVEIIDIASVSKDYWSKVIGANNVDLTTFKSERTGRGPLLKGWMDSCQPVMTTYKLVMMDAPIWGIRDRLEECLITGERALFLACHKLCFAWIDEWYGMTKEQLCELERQKDSLLKKRFQKSSKVGSKRDKRKTAQDNTAMVESCK</sequence>
<evidence type="ECO:0000313" key="3">
    <source>
        <dbReference type="Proteomes" id="UP000515123"/>
    </source>
</evidence>
<feature type="region of interest" description="Disordered" evidence="1">
    <location>
        <begin position="256"/>
        <end position="282"/>
    </location>
</feature>
<dbReference type="Proteomes" id="UP000515123">
    <property type="component" value="Linkage group 18"/>
</dbReference>
<protein>
    <submittedName>
        <fullName evidence="4">Phosphatidylinositol transfer protein 1-like isoform X1</fullName>
    </submittedName>
</protein>
<name>A0A6P5GQ94_ANACO</name>
<evidence type="ECO:0000313" key="4">
    <source>
        <dbReference type="RefSeq" id="XP_020108148.1"/>
    </source>
</evidence>
<organism evidence="3 4">
    <name type="scientific">Ananas comosus</name>
    <name type="common">Pineapple</name>
    <name type="synonym">Ananas ananas</name>
    <dbReference type="NCBI Taxonomy" id="4615"/>
    <lineage>
        <taxon>Eukaryota</taxon>
        <taxon>Viridiplantae</taxon>
        <taxon>Streptophyta</taxon>
        <taxon>Embryophyta</taxon>
        <taxon>Tracheophyta</taxon>
        <taxon>Spermatophyta</taxon>
        <taxon>Magnoliopsida</taxon>
        <taxon>Liliopsida</taxon>
        <taxon>Poales</taxon>
        <taxon>Bromeliaceae</taxon>
        <taxon>Bromelioideae</taxon>
        <taxon>Ananas</taxon>
    </lineage>
</organism>
<feature type="domain" description="Phosphatidylinositol transfer protein N-terminal" evidence="2">
    <location>
        <begin position="3"/>
        <end position="247"/>
    </location>
</feature>
<dbReference type="GO" id="GO:0008526">
    <property type="term" value="F:phosphatidylinositol transfer activity"/>
    <property type="evidence" value="ECO:0007669"/>
    <property type="project" value="UniProtKB-ARBA"/>
</dbReference>
<evidence type="ECO:0000259" key="2">
    <source>
        <dbReference type="Pfam" id="PF02121"/>
    </source>
</evidence>
<dbReference type="Gene3D" id="3.30.530.20">
    <property type="match status" value="1"/>
</dbReference>
<dbReference type="FunFam" id="3.30.530.20:FF:000028">
    <property type="entry name" value="Phosphatidylinositol transfer protein 5"/>
    <property type="match status" value="1"/>
</dbReference>
<feature type="compositionally biased region" description="Polar residues" evidence="1">
    <location>
        <begin position="272"/>
        <end position="282"/>
    </location>
</feature>
<dbReference type="Pfam" id="PF02121">
    <property type="entry name" value="IP_trans"/>
    <property type="match status" value="1"/>
</dbReference>
<dbReference type="SUPFAM" id="SSF55961">
    <property type="entry name" value="Bet v1-like"/>
    <property type="match status" value="1"/>
</dbReference>
<evidence type="ECO:0000256" key="1">
    <source>
        <dbReference type="SAM" id="MobiDB-lite"/>
    </source>
</evidence>
<dbReference type="InterPro" id="IPR055261">
    <property type="entry name" value="PI_transfer_N"/>
</dbReference>
<dbReference type="GO" id="GO:0071944">
    <property type="term" value="C:cell periphery"/>
    <property type="evidence" value="ECO:0007669"/>
    <property type="project" value="UniProtKB-ARBA"/>
</dbReference>
<reference evidence="4" key="2">
    <citation type="submission" date="2025-08" db="UniProtKB">
        <authorList>
            <consortium name="RefSeq"/>
        </authorList>
    </citation>
    <scope>IDENTIFICATION</scope>
    <source>
        <tissue evidence="4">Leaf</tissue>
    </source>
</reference>
<keyword evidence="3" id="KW-1185">Reference proteome</keyword>
<dbReference type="GO" id="GO:0005737">
    <property type="term" value="C:cytoplasm"/>
    <property type="evidence" value="ECO:0007669"/>
    <property type="project" value="UniProtKB-ARBA"/>
</dbReference>
<dbReference type="RefSeq" id="XP_020108148.1">
    <property type="nucleotide sequence ID" value="XM_020252559.1"/>
</dbReference>
<dbReference type="PANTHER" id="PTHR10658:SF11">
    <property type="entry name" value="VIBRATOR, ISOFORM B"/>
    <property type="match status" value="1"/>
</dbReference>
<dbReference type="AlphaFoldDB" id="A0A6P5GQ94"/>
<accession>A0A6P5GQ94</accession>
<dbReference type="PRINTS" id="PR00391">
    <property type="entry name" value="PITRANSFER"/>
</dbReference>
<reference evidence="3" key="1">
    <citation type="journal article" date="2015" name="Nat. Genet.">
        <title>The pineapple genome and the evolution of CAM photosynthesis.</title>
        <authorList>
            <person name="Ming R."/>
            <person name="VanBuren R."/>
            <person name="Wai C.M."/>
            <person name="Tang H."/>
            <person name="Schatz M.C."/>
            <person name="Bowers J.E."/>
            <person name="Lyons E."/>
            <person name="Wang M.L."/>
            <person name="Chen J."/>
            <person name="Biggers E."/>
            <person name="Zhang J."/>
            <person name="Huang L."/>
            <person name="Zhang L."/>
            <person name="Miao W."/>
            <person name="Zhang J."/>
            <person name="Ye Z."/>
            <person name="Miao C."/>
            <person name="Lin Z."/>
            <person name="Wang H."/>
            <person name="Zhou H."/>
            <person name="Yim W.C."/>
            <person name="Priest H.D."/>
            <person name="Zheng C."/>
            <person name="Woodhouse M."/>
            <person name="Edger P.P."/>
            <person name="Guyot R."/>
            <person name="Guo H.B."/>
            <person name="Guo H."/>
            <person name="Zheng G."/>
            <person name="Singh R."/>
            <person name="Sharma A."/>
            <person name="Min X."/>
            <person name="Zheng Y."/>
            <person name="Lee H."/>
            <person name="Gurtowski J."/>
            <person name="Sedlazeck F.J."/>
            <person name="Harkess A."/>
            <person name="McKain M.R."/>
            <person name="Liao Z."/>
            <person name="Fang J."/>
            <person name="Liu J."/>
            <person name="Zhang X."/>
            <person name="Zhang Q."/>
            <person name="Hu W."/>
            <person name="Qin Y."/>
            <person name="Wang K."/>
            <person name="Chen L.Y."/>
            <person name="Shirley N."/>
            <person name="Lin Y.R."/>
            <person name="Liu L.Y."/>
            <person name="Hernandez A.G."/>
            <person name="Wright C.L."/>
            <person name="Bulone V."/>
            <person name="Tuskan G.A."/>
            <person name="Heath K."/>
            <person name="Zee F."/>
            <person name="Moore P.H."/>
            <person name="Sunkar R."/>
            <person name="Leebens-Mack J.H."/>
            <person name="Mockler T."/>
            <person name="Bennetzen J.L."/>
            <person name="Freeling M."/>
            <person name="Sankoff D."/>
            <person name="Paterson A.H."/>
            <person name="Zhu X."/>
            <person name="Yang X."/>
            <person name="Smith J.A."/>
            <person name="Cushman J.C."/>
            <person name="Paull R.E."/>
            <person name="Yu Q."/>
        </authorList>
    </citation>
    <scope>NUCLEOTIDE SEQUENCE [LARGE SCALE GENOMIC DNA]</scope>
    <source>
        <strain evidence="3">cv. F153</strain>
    </source>
</reference>
<dbReference type="CDD" id="cd07815">
    <property type="entry name" value="SRPBCC_PITP"/>
    <property type="match status" value="1"/>
</dbReference>
<dbReference type="GeneID" id="109723993"/>